<keyword evidence="4" id="KW-1185">Reference proteome</keyword>
<evidence type="ECO:0000313" key="4">
    <source>
        <dbReference type="Proteomes" id="UP000027195"/>
    </source>
</evidence>
<accession>A0A067MQ13</accession>
<dbReference type="InterPro" id="IPR039514">
    <property type="entry name" value="6GAL-like"/>
</dbReference>
<dbReference type="HOGENOM" id="CLU_031530_0_1_1"/>
<dbReference type="OrthoDB" id="2012278at2759"/>
<organism evidence="3 4">
    <name type="scientific">Botryobasidium botryosum (strain FD-172 SS1)</name>
    <dbReference type="NCBI Taxonomy" id="930990"/>
    <lineage>
        <taxon>Eukaryota</taxon>
        <taxon>Fungi</taxon>
        <taxon>Dikarya</taxon>
        <taxon>Basidiomycota</taxon>
        <taxon>Agaricomycotina</taxon>
        <taxon>Agaricomycetes</taxon>
        <taxon>Cantharellales</taxon>
        <taxon>Botryobasidiaceae</taxon>
        <taxon>Botryobasidium</taxon>
    </lineage>
</organism>
<proteinExistence type="predicted"/>
<dbReference type="AlphaFoldDB" id="A0A067MQ13"/>
<evidence type="ECO:0000313" key="3">
    <source>
        <dbReference type="EMBL" id="KDQ13967.1"/>
    </source>
</evidence>
<dbReference type="InterPro" id="IPR039743">
    <property type="entry name" value="6GAL/EXGAL"/>
</dbReference>
<dbReference type="PANTHER" id="PTHR42767">
    <property type="entry name" value="ENDO-BETA-1,6-GALACTANASE"/>
    <property type="match status" value="1"/>
</dbReference>
<feature type="domain" description="Endo-beta-1,6-galactanase-like" evidence="2">
    <location>
        <begin position="60"/>
        <end position="371"/>
    </location>
</feature>
<dbReference type="EMBL" id="KL198040">
    <property type="protein sequence ID" value="KDQ13967.1"/>
    <property type="molecule type" value="Genomic_DNA"/>
</dbReference>
<evidence type="ECO:0000259" key="2">
    <source>
        <dbReference type="Pfam" id="PF14587"/>
    </source>
</evidence>
<gene>
    <name evidence="3" type="ORF">BOTBODRAFT_33088</name>
</gene>
<dbReference type="InParanoid" id="A0A067MQ13"/>
<reference evidence="4" key="1">
    <citation type="journal article" date="2014" name="Proc. Natl. Acad. Sci. U.S.A.">
        <title>Extensive sampling of basidiomycete genomes demonstrates inadequacy of the white-rot/brown-rot paradigm for wood decay fungi.</title>
        <authorList>
            <person name="Riley R."/>
            <person name="Salamov A.A."/>
            <person name="Brown D.W."/>
            <person name="Nagy L.G."/>
            <person name="Floudas D."/>
            <person name="Held B.W."/>
            <person name="Levasseur A."/>
            <person name="Lombard V."/>
            <person name="Morin E."/>
            <person name="Otillar R."/>
            <person name="Lindquist E.A."/>
            <person name="Sun H."/>
            <person name="LaButti K.M."/>
            <person name="Schmutz J."/>
            <person name="Jabbour D."/>
            <person name="Luo H."/>
            <person name="Baker S.E."/>
            <person name="Pisabarro A.G."/>
            <person name="Walton J.D."/>
            <person name="Blanchette R.A."/>
            <person name="Henrissat B."/>
            <person name="Martin F."/>
            <person name="Cullen D."/>
            <person name="Hibbett D.S."/>
            <person name="Grigoriev I.V."/>
        </authorList>
    </citation>
    <scope>NUCLEOTIDE SEQUENCE [LARGE SCALE GENOMIC DNA]</scope>
    <source>
        <strain evidence="4">FD-172 SS1</strain>
    </source>
</reference>
<dbReference type="Proteomes" id="UP000027195">
    <property type="component" value="Unassembled WGS sequence"/>
</dbReference>
<dbReference type="PANTHER" id="PTHR42767:SF1">
    <property type="entry name" value="ENDO-BETA-1,6-GALACTANASE-LIKE DOMAIN-CONTAINING PROTEIN"/>
    <property type="match status" value="1"/>
</dbReference>
<sequence length="527" mass="57721">MHTVYALLLFANCVISQQSLLGDNLSNSFDASHADYSSLFSENSNIRPLISPEDLVVATVLSAEKQTFTGIGGSGAWWPYDIYKFPESIRQNVSRLLFAPSGLGLTSYRWNVGGGGVNVTDPIRAPTTFYVGPKTYDWSADAEGVYFLKEAARYKVPHIAAFVNSAPPPFTSSGGSCNGTFITGKEDAYGEYIADVIAHWREEGVGINLVSPMNEPDGNFPDCRQEGMEVKVEQRAAVIRGVYDALVEHGLQDAVGIIADESNSTNIAIDHYEKWLTKDVANMITAFVHHTYNFPNDGAYAEYINMAQAIVPSKPTRMSEICCSIGRADASDAHFSQGYDPTITGGLHFASLMFQSFIVASQAHYDFWTLVSDKMGCSPFDNDTCATTANANGWQDGLIYYDPKYASNGNHELYLTKHYWTMKHMTNFITPGSVRHEVLSASSQARTLAVYTPTEIRIISINPTTAPLAFLVLFERGAGLDLVAKVAYRTSGTEDWGAPELPAKLANGAWMMSLASNSLTSFIFSRN</sequence>
<name>A0A067MQ13_BOTB1</name>
<protein>
    <submittedName>
        <fullName evidence="3">Glycoside hydrolase family 30 protein</fullName>
    </submittedName>
</protein>
<dbReference type="Pfam" id="PF14587">
    <property type="entry name" value="Glyco_hydr_30_2"/>
    <property type="match status" value="1"/>
</dbReference>
<keyword evidence="3" id="KW-0378">Hydrolase</keyword>
<dbReference type="InterPro" id="IPR017853">
    <property type="entry name" value="GH"/>
</dbReference>
<feature type="chain" id="PRO_5001645805" evidence="1">
    <location>
        <begin position="17"/>
        <end position="527"/>
    </location>
</feature>
<feature type="signal peptide" evidence="1">
    <location>
        <begin position="1"/>
        <end position="16"/>
    </location>
</feature>
<evidence type="ECO:0000256" key="1">
    <source>
        <dbReference type="SAM" id="SignalP"/>
    </source>
</evidence>
<dbReference type="GO" id="GO:0004553">
    <property type="term" value="F:hydrolase activity, hydrolyzing O-glycosyl compounds"/>
    <property type="evidence" value="ECO:0007669"/>
    <property type="project" value="InterPro"/>
</dbReference>
<keyword evidence="1" id="KW-0732">Signal</keyword>
<dbReference type="Gene3D" id="3.20.20.80">
    <property type="entry name" value="Glycosidases"/>
    <property type="match status" value="1"/>
</dbReference>
<dbReference type="SUPFAM" id="SSF51445">
    <property type="entry name" value="(Trans)glycosidases"/>
    <property type="match status" value="1"/>
</dbReference>